<organism evidence="1 2">
    <name type="scientific">Pseudocohnilembus persalinus</name>
    <name type="common">Ciliate</name>
    <dbReference type="NCBI Taxonomy" id="266149"/>
    <lineage>
        <taxon>Eukaryota</taxon>
        <taxon>Sar</taxon>
        <taxon>Alveolata</taxon>
        <taxon>Ciliophora</taxon>
        <taxon>Intramacronucleata</taxon>
        <taxon>Oligohymenophorea</taxon>
        <taxon>Scuticociliatia</taxon>
        <taxon>Philasterida</taxon>
        <taxon>Pseudocohnilembidae</taxon>
        <taxon>Pseudocohnilembus</taxon>
    </lineage>
</organism>
<name>A0A0V0R7Y1_PSEPJ</name>
<evidence type="ECO:0000313" key="2">
    <source>
        <dbReference type="Proteomes" id="UP000054937"/>
    </source>
</evidence>
<protein>
    <submittedName>
        <fullName evidence="1">Uncharacterized protein</fullName>
    </submittedName>
</protein>
<dbReference type="InParanoid" id="A0A0V0R7Y1"/>
<keyword evidence="2" id="KW-1185">Reference proteome</keyword>
<proteinExistence type="predicted"/>
<accession>A0A0V0R7Y1</accession>
<dbReference type="AlphaFoldDB" id="A0A0V0R7Y1"/>
<gene>
    <name evidence="1" type="ORF">PPERSA_03648</name>
</gene>
<dbReference type="EMBL" id="LDAU01000030">
    <property type="protein sequence ID" value="KRX10341.1"/>
    <property type="molecule type" value="Genomic_DNA"/>
</dbReference>
<sequence length="132" mass="16046">MELKDDIYQLDEHKVNLNNSPKPQNQLGINLNPCSDEILSEYIEFSDKPSFWSSLDNFQNEQFENQYNNEKDQLQQKEDDEESNFYFSRQIQEEDIEEYQENDYYNDYDDDVSIYSDNYEGHYNMNLFKARL</sequence>
<evidence type="ECO:0000313" key="1">
    <source>
        <dbReference type="EMBL" id="KRX10341.1"/>
    </source>
</evidence>
<dbReference type="Proteomes" id="UP000054937">
    <property type="component" value="Unassembled WGS sequence"/>
</dbReference>
<reference evidence="1 2" key="1">
    <citation type="journal article" date="2015" name="Sci. Rep.">
        <title>Genome of the facultative scuticociliatosis pathogen Pseudocohnilembus persalinus provides insight into its virulence through horizontal gene transfer.</title>
        <authorList>
            <person name="Xiong J."/>
            <person name="Wang G."/>
            <person name="Cheng J."/>
            <person name="Tian M."/>
            <person name="Pan X."/>
            <person name="Warren A."/>
            <person name="Jiang C."/>
            <person name="Yuan D."/>
            <person name="Miao W."/>
        </authorList>
    </citation>
    <scope>NUCLEOTIDE SEQUENCE [LARGE SCALE GENOMIC DNA]</scope>
    <source>
        <strain evidence="1">36N120E</strain>
    </source>
</reference>
<comment type="caution">
    <text evidence="1">The sequence shown here is derived from an EMBL/GenBank/DDBJ whole genome shotgun (WGS) entry which is preliminary data.</text>
</comment>